<comment type="caution">
    <text evidence="3">Lacks conserved residue(s) required for the propagation of feature annotation.</text>
</comment>
<feature type="region of interest" description="Disordered" evidence="4">
    <location>
        <begin position="194"/>
        <end position="227"/>
    </location>
</feature>
<feature type="region of interest" description="Disordered" evidence="4">
    <location>
        <begin position="259"/>
        <end position="298"/>
    </location>
</feature>
<dbReference type="InterPro" id="IPR005202">
    <property type="entry name" value="TF_GRAS"/>
</dbReference>
<name>A0A4S4DLA2_CAMSN</name>
<sequence>MNLFGFDHILIPSESDHHEFGFLSNHPNPINLGPQGNVYDAVLKYITQMLMDDEDLETRSSVFQDSLALQQAEKSLYDLLGEKYPPSPNPNPPPVCENAESPDDDFISSRCSCVSNNSSASVSNVIDCSPIGDLNKFGGSLVVQSSRVDNHNFDAVDGTVDSLVDSFQVLDPSNGSQAISWFREVEGVGEVTQILPKEEAEKNRQSRGKKSHYREDGDDLEAGRSNKQLASYAENFDEQSEMYDELLLGPALNPHLHNGSSAFLSDEAPQSGVGGKLEKNGQATGSSGRKPHRKKGNKREVVDLMTLLTQCSQAMASTDNRTANDLLKQIRQHSSPRGDGTERLAHYIANALEARLAGTGRAVDAPHLIKRLSAADTLKAYEAFLTASPFQKVSFFFGNKLILKLAEKATQIHIIDFGITHGFQWPNLIQHLSRRPGGPPRVRITGIDFPQAGFRPEERAEETGRLLAYYCEKFNVPFEYNSVAKKWDTIRVEDLKIKRDEVLAVNCLYWLRCVLDETIEGSPRDAVLNLIKRTNPDLFIHGIVNGTYSAPFFVTRFREVLFQAYSMFDMFDAVLPRDNQGRMLYEREVLGGGTMSVIACEGTERVVRPETYKQWQIRNTKAGLRQLPLDPEIMEDVRAKVRLGYHKDFVLDVDGNWMLQGWKGRISSAISCWKPAQEIKN</sequence>
<keyword evidence="6" id="KW-1185">Reference proteome</keyword>
<feature type="region of interest" description="Leucine repeat II (LRII)" evidence="3">
    <location>
        <begin position="462"/>
        <end position="494"/>
    </location>
</feature>
<comment type="similarity">
    <text evidence="3">Belongs to the GRAS family.</text>
</comment>
<protein>
    <submittedName>
        <fullName evidence="5">Uncharacterized protein</fullName>
    </submittedName>
</protein>
<evidence type="ECO:0000313" key="5">
    <source>
        <dbReference type="EMBL" id="THG03699.1"/>
    </source>
</evidence>
<reference evidence="5 6" key="1">
    <citation type="journal article" date="2018" name="Proc. Natl. Acad. Sci. U.S.A.">
        <title>Draft genome sequence of Camellia sinensis var. sinensis provides insights into the evolution of the tea genome and tea quality.</title>
        <authorList>
            <person name="Wei C."/>
            <person name="Yang H."/>
            <person name="Wang S."/>
            <person name="Zhao J."/>
            <person name="Liu C."/>
            <person name="Gao L."/>
            <person name="Xia E."/>
            <person name="Lu Y."/>
            <person name="Tai Y."/>
            <person name="She G."/>
            <person name="Sun J."/>
            <person name="Cao H."/>
            <person name="Tong W."/>
            <person name="Gao Q."/>
            <person name="Li Y."/>
            <person name="Deng W."/>
            <person name="Jiang X."/>
            <person name="Wang W."/>
            <person name="Chen Q."/>
            <person name="Zhang S."/>
            <person name="Li H."/>
            <person name="Wu J."/>
            <person name="Wang P."/>
            <person name="Li P."/>
            <person name="Shi C."/>
            <person name="Zheng F."/>
            <person name="Jian J."/>
            <person name="Huang B."/>
            <person name="Shan D."/>
            <person name="Shi M."/>
            <person name="Fang C."/>
            <person name="Yue Y."/>
            <person name="Li F."/>
            <person name="Li D."/>
            <person name="Wei S."/>
            <person name="Han B."/>
            <person name="Jiang C."/>
            <person name="Yin Y."/>
            <person name="Xia T."/>
            <person name="Zhang Z."/>
            <person name="Bennetzen J.L."/>
            <person name="Zhao S."/>
            <person name="Wan X."/>
        </authorList>
    </citation>
    <scope>NUCLEOTIDE SEQUENCE [LARGE SCALE GENOMIC DNA]</scope>
    <source>
        <strain evidence="6">cv. Shuchazao</strain>
        <tissue evidence="5">Leaf</tissue>
    </source>
</reference>
<evidence type="ECO:0000256" key="2">
    <source>
        <dbReference type="ARBA" id="ARBA00023163"/>
    </source>
</evidence>
<evidence type="ECO:0000256" key="4">
    <source>
        <dbReference type="SAM" id="MobiDB-lite"/>
    </source>
</evidence>
<keyword evidence="1" id="KW-0805">Transcription regulation</keyword>
<dbReference type="PANTHER" id="PTHR31636">
    <property type="entry name" value="OSJNBA0084A10.13 PROTEIN-RELATED"/>
    <property type="match status" value="1"/>
</dbReference>
<comment type="caution">
    <text evidence="5">The sequence shown here is derived from an EMBL/GenBank/DDBJ whole genome shotgun (WGS) entry which is preliminary data.</text>
</comment>
<evidence type="ECO:0000256" key="3">
    <source>
        <dbReference type="PROSITE-ProRule" id="PRU01191"/>
    </source>
</evidence>
<feature type="compositionally biased region" description="Pro residues" evidence="4">
    <location>
        <begin position="85"/>
        <end position="95"/>
    </location>
</feature>
<feature type="short sequence motif" description="LXXLL motif" evidence="3">
    <location>
        <begin position="511"/>
        <end position="515"/>
    </location>
</feature>
<organism evidence="5 6">
    <name type="scientific">Camellia sinensis var. sinensis</name>
    <name type="common">China tea</name>
    <dbReference type="NCBI Taxonomy" id="542762"/>
    <lineage>
        <taxon>Eukaryota</taxon>
        <taxon>Viridiplantae</taxon>
        <taxon>Streptophyta</taxon>
        <taxon>Embryophyta</taxon>
        <taxon>Tracheophyta</taxon>
        <taxon>Spermatophyta</taxon>
        <taxon>Magnoliopsida</taxon>
        <taxon>eudicotyledons</taxon>
        <taxon>Gunneridae</taxon>
        <taxon>Pentapetalae</taxon>
        <taxon>asterids</taxon>
        <taxon>Ericales</taxon>
        <taxon>Theaceae</taxon>
        <taxon>Camellia</taxon>
    </lineage>
</organism>
<dbReference type="Proteomes" id="UP000306102">
    <property type="component" value="Unassembled WGS sequence"/>
</dbReference>
<feature type="short sequence motif" description="VHIID" evidence="3">
    <location>
        <begin position="412"/>
        <end position="416"/>
    </location>
</feature>
<feature type="region of interest" description="Disordered" evidence="4">
    <location>
        <begin position="80"/>
        <end position="101"/>
    </location>
</feature>
<dbReference type="EMBL" id="SDRB02010890">
    <property type="protein sequence ID" value="THG03699.1"/>
    <property type="molecule type" value="Genomic_DNA"/>
</dbReference>
<feature type="region of interest" description="Leucine repeat I (LRI)" evidence="3">
    <location>
        <begin position="302"/>
        <end position="362"/>
    </location>
</feature>
<gene>
    <name evidence="5" type="ORF">TEA_021819</name>
</gene>
<dbReference type="Pfam" id="PF03514">
    <property type="entry name" value="GRAS"/>
    <property type="match status" value="1"/>
</dbReference>
<evidence type="ECO:0000256" key="1">
    <source>
        <dbReference type="ARBA" id="ARBA00023015"/>
    </source>
</evidence>
<proteinExistence type="inferred from homology"/>
<dbReference type="AlphaFoldDB" id="A0A4S4DLA2"/>
<feature type="region of interest" description="VHIID" evidence="3">
    <location>
        <begin position="381"/>
        <end position="446"/>
    </location>
</feature>
<dbReference type="PROSITE" id="PS50985">
    <property type="entry name" value="GRAS"/>
    <property type="match status" value="1"/>
</dbReference>
<evidence type="ECO:0000313" key="6">
    <source>
        <dbReference type="Proteomes" id="UP000306102"/>
    </source>
</evidence>
<keyword evidence="2" id="KW-0804">Transcription</keyword>
<feature type="region of interest" description="SAW" evidence="3">
    <location>
        <begin position="599"/>
        <end position="674"/>
    </location>
</feature>
<accession>A0A4S4DLA2</accession>